<dbReference type="Pfam" id="PF07980">
    <property type="entry name" value="SusD_RagB"/>
    <property type="match status" value="1"/>
</dbReference>
<dbReference type="AlphaFoldDB" id="A0A3D5J4Y1"/>
<reference evidence="8 9" key="1">
    <citation type="journal article" date="2018" name="Nat. Biotechnol.">
        <title>A standardized bacterial taxonomy based on genome phylogeny substantially revises the tree of life.</title>
        <authorList>
            <person name="Parks D.H."/>
            <person name="Chuvochina M."/>
            <person name="Waite D.W."/>
            <person name="Rinke C."/>
            <person name="Skarshewski A."/>
            <person name="Chaumeil P.A."/>
            <person name="Hugenholtz P."/>
        </authorList>
    </citation>
    <scope>NUCLEOTIDE SEQUENCE [LARGE SCALE GENOMIC DNA]</scope>
    <source>
        <strain evidence="8">UBA9359</strain>
    </source>
</reference>
<dbReference type="InterPro" id="IPR011990">
    <property type="entry name" value="TPR-like_helical_dom_sf"/>
</dbReference>
<evidence type="ECO:0000313" key="9">
    <source>
        <dbReference type="Proteomes" id="UP000264330"/>
    </source>
</evidence>
<keyword evidence="5" id="KW-0998">Cell outer membrane</keyword>
<evidence type="ECO:0000259" key="7">
    <source>
        <dbReference type="Pfam" id="PF14322"/>
    </source>
</evidence>
<dbReference type="RefSeq" id="WP_013069955.1">
    <property type="nucleotide sequence ID" value="NZ_CAJXAW010000005.1"/>
</dbReference>
<sequence length="496" mass="55940">MKKSILKFLTVVCFIAFSGCDSYLDEDPIGLITKDRIDTEPTAASIISSVNSTYQLLSRTLNVIGQWNWDQGTITRNDFLLQDIASGDMQKKWNPDGDQAWMDEVAAFNFTSMNPGFNGIWSYDYEGISRANQAITTLNNSEVMSSVDMDGATKDRLLGEVYFLRAFYYFDLVNNFGGVPLLTEPLQDFSDAYQVAKRSTQQEIWAQITADLQESVSLLAEQKYSSNAEPWRVSIGAAIAMQAKVNLFQQNWNEVINKVNQLQGYNFYSLDNNYFDPFDVNKEYQENEVIFSYDHVSGLTPSKGNGLSALMGWGFLAPTQNFLDAFEENDPRLEYTVQVAQQQQHKLLGTTDGRYKGNEDSPGNKVYIRYADVLLWKAEAFIENGEIEKGLAIIDQIRTRARNTPKIDGSATPSNALPNYAGTGVSKAEALQILRHERRVELGFESQRFNDLKRWGIAEDVLTNLGKNYQSYNSLYPIPQGEIDRSGGQIEQNPGY</sequence>
<dbReference type="CDD" id="cd08977">
    <property type="entry name" value="SusD"/>
    <property type="match status" value="1"/>
</dbReference>
<dbReference type="OMA" id="WNPDGDQ"/>
<dbReference type="Gene3D" id="1.25.40.390">
    <property type="match status" value="1"/>
</dbReference>
<dbReference type="PROSITE" id="PS51257">
    <property type="entry name" value="PROKAR_LIPOPROTEIN"/>
    <property type="match status" value="1"/>
</dbReference>
<evidence type="ECO:0000313" key="8">
    <source>
        <dbReference type="EMBL" id="HCV82336.1"/>
    </source>
</evidence>
<evidence type="ECO:0000256" key="2">
    <source>
        <dbReference type="ARBA" id="ARBA00006275"/>
    </source>
</evidence>
<dbReference type="GO" id="GO:0009279">
    <property type="term" value="C:cell outer membrane"/>
    <property type="evidence" value="ECO:0007669"/>
    <property type="project" value="UniProtKB-SubCell"/>
</dbReference>
<evidence type="ECO:0000256" key="1">
    <source>
        <dbReference type="ARBA" id="ARBA00004442"/>
    </source>
</evidence>
<feature type="domain" description="RagB/SusD" evidence="6">
    <location>
        <begin position="351"/>
        <end position="496"/>
    </location>
</feature>
<feature type="domain" description="SusD-like N-terminal" evidence="7">
    <location>
        <begin position="111"/>
        <end position="247"/>
    </location>
</feature>
<protein>
    <submittedName>
        <fullName evidence="8">RagB/SusD family nutrient uptake outer membrane protein</fullName>
    </submittedName>
</protein>
<comment type="caution">
    <text evidence="8">The sequence shown here is derived from an EMBL/GenBank/DDBJ whole genome shotgun (WGS) entry which is preliminary data.</text>
</comment>
<keyword evidence="3" id="KW-0732">Signal</keyword>
<evidence type="ECO:0000259" key="6">
    <source>
        <dbReference type="Pfam" id="PF07980"/>
    </source>
</evidence>
<accession>A0A3D5J4Y1</accession>
<comment type="subcellular location">
    <subcellularLocation>
        <location evidence="1">Cell outer membrane</location>
    </subcellularLocation>
</comment>
<dbReference type="InterPro" id="IPR012944">
    <property type="entry name" value="SusD_RagB_dom"/>
</dbReference>
<name>A0A3D5J4Y1_9FLAO</name>
<gene>
    <name evidence="8" type="ORF">DGQ38_14935</name>
</gene>
<dbReference type="InterPro" id="IPR033985">
    <property type="entry name" value="SusD-like_N"/>
</dbReference>
<dbReference type="SUPFAM" id="SSF48452">
    <property type="entry name" value="TPR-like"/>
    <property type="match status" value="1"/>
</dbReference>
<evidence type="ECO:0000256" key="4">
    <source>
        <dbReference type="ARBA" id="ARBA00023136"/>
    </source>
</evidence>
<dbReference type="Proteomes" id="UP000264330">
    <property type="component" value="Unassembled WGS sequence"/>
</dbReference>
<dbReference type="EMBL" id="DPMF01000345">
    <property type="protein sequence ID" value="HCV82336.1"/>
    <property type="molecule type" value="Genomic_DNA"/>
</dbReference>
<evidence type="ECO:0000256" key="5">
    <source>
        <dbReference type="ARBA" id="ARBA00023237"/>
    </source>
</evidence>
<organism evidence="8 9">
    <name type="scientific">Zunongwangia profunda</name>
    <dbReference type="NCBI Taxonomy" id="398743"/>
    <lineage>
        <taxon>Bacteria</taxon>
        <taxon>Pseudomonadati</taxon>
        <taxon>Bacteroidota</taxon>
        <taxon>Flavobacteriia</taxon>
        <taxon>Flavobacteriales</taxon>
        <taxon>Flavobacteriaceae</taxon>
        <taxon>Zunongwangia</taxon>
    </lineage>
</organism>
<evidence type="ECO:0000256" key="3">
    <source>
        <dbReference type="ARBA" id="ARBA00022729"/>
    </source>
</evidence>
<comment type="similarity">
    <text evidence="2">Belongs to the SusD family.</text>
</comment>
<proteinExistence type="inferred from homology"/>
<keyword evidence="4" id="KW-0472">Membrane</keyword>
<dbReference type="Pfam" id="PF14322">
    <property type="entry name" value="SusD-like_3"/>
    <property type="match status" value="1"/>
</dbReference>